<dbReference type="Pfam" id="PF00146">
    <property type="entry name" value="NADHdh"/>
    <property type="match status" value="1"/>
</dbReference>
<dbReference type="STRING" id="351160.RCIX1883"/>
<feature type="transmembrane region" description="Helical" evidence="5">
    <location>
        <begin position="168"/>
        <end position="185"/>
    </location>
</feature>
<evidence type="ECO:0000256" key="3">
    <source>
        <dbReference type="ARBA" id="ARBA00022989"/>
    </source>
</evidence>
<feature type="transmembrane region" description="Helical" evidence="5">
    <location>
        <begin position="222"/>
        <end position="245"/>
    </location>
</feature>
<evidence type="ECO:0000313" key="7">
    <source>
        <dbReference type="Proteomes" id="UP000000663"/>
    </source>
</evidence>
<comment type="subcellular location">
    <subcellularLocation>
        <location evidence="1">Membrane</location>
        <topology evidence="1">Multi-pass membrane protein</topology>
    </subcellularLocation>
</comment>
<dbReference type="eggNOG" id="arCOG01545">
    <property type="taxonomic scope" value="Archaea"/>
</dbReference>
<evidence type="ECO:0000256" key="1">
    <source>
        <dbReference type="ARBA" id="ARBA00004141"/>
    </source>
</evidence>
<gene>
    <name evidence="6" type="primary">echB</name>
    <name evidence="6" type="ORF">RCIX1883</name>
</gene>
<evidence type="ECO:0000313" key="6">
    <source>
        <dbReference type="EMBL" id="CAJ37059.1"/>
    </source>
</evidence>
<evidence type="ECO:0000256" key="2">
    <source>
        <dbReference type="ARBA" id="ARBA00022692"/>
    </source>
</evidence>
<dbReference type="GeneID" id="5142937"/>
<protein>
    <submittedName>
        <fullName evidence="6">Ech hydrogenase, subunit B</fullName>
    </submittedName>
</protein>
<keyword evidence="2 5" id="KW-0812">Transmembrane</keyword>
<dbReference type="AlphaFoldDB" id="Q0W3I4"/>
<dbReference type="EMBL" id="AM114193">
    <property type="protein sequence ID" value="CAJ37059.1"/>
    <property type="molecule type" value="Genomic_DNA"/>
</dbReference>
<accession>Q0W3I4</accession>
<name>Q0W3I4_METAR</name>
<dbReference type="InterPro" id="IPR001694">
    <property type="entry name" value="NADH_UbQ_OxRdtase_su1/FPO"/>
</dbReference>
<feature type="transmembrane region" description="Helical" evidence="5">
    <location>
        <begin position="283"/>
        <end position="305"/>
    </location>
</feature>
<feature type="transmembrane region" description="Helical" evidence="5">
    <location>
        <begin position="74"/>
        <end position="95"/>
    </location>
</feature>
<feature type="transmembrane region" description="Helical" evidence="5">
    <location>
        <begin position="17"/>
        <end position="37"/>
    </location>
</feature>
<feature type="transmembrane region" description="Helical" evidence="5">
    <location>
        <begin position="101"/>
        <end position="120"/>
    </location>
</feature>
<evidence type="ECO:0000256" key="4">
    <source>
        <dbReference type="ARBA" id="ARBA00023136"/>
    </source>
</evidence>
<keyword evidence="3 5" id="KW-1133">Transmembrane helix</keyword>
<organism evidence="6 7">
    <name type="scientific">Methanocella arvoryzae (strain DSM 22066 / NBRC 105507 / MRE50)</name>
    <dbReference type="NCBI Taxonomy" id="351160"/>
    <lineage>
        <taxon>Archaea</taxon>
        <taxon>Methanobacteriati</taxon>
        <taxon>Methanobacteriota</taxon>
        <taxon>Stenosarchaea group</taxon>
        <taxon>Methanomicrobia</taxon>
        <taxon>Methanocellales</taxon>
        <taxon>Methanocellaceae</taxon>
        <taxon>Methanocella</taxon>
    </lineage>
</organism>
<dbReference type="RefSeq" id="WP_012035510.1">
    <property type="nucleotide sequence ID" value="NC_009464.1"/>
</dbReference>
<feature type="transmembrane region" description="Helical" evidence="5">
    <location>
        <begin position="251"/>
        <end position="271"/>
    </location>
</feature>
<dbReference type="PATRIC" id="fig|351160.9.peg.1218"/>
<proteinExistence type="predicted"/>
<keyword evidence="4 5" id="KW-0472">Membrane</keyword>
<keyword evidence="7" id="KW-1185">Reference proteome</keyword>
<reference evidence="6 7" key="1">
    <citation type="journal article" date="2006" name="Science">
        <title>Genome of rice cluster I archaea -- the key methane producers in the rice rhizosphere.</title>
        <authorList>
            <person name="Erkel C."/>
            <person name="Kube M."/>
            <person name="Reinhardt R."/>
            <person name="Liesack W."/>
        </authorList>
    </citation>
    <scope>NUCLEOTIDE SEQUENCE [LARGE SCALE GENOMIC DNA]</scope>
    <source>
        <strain evidence="7">DSM 22066 / NBRC 105507 / MRE50</strain>
    </source>
</reference>
<dbReference type="KEGG" id="rci:RCIX1883"/>
<dbReference type="OrthoDB" id="15253at2157"/>
<evidence type="ECO:0000256" key="5">
    <source>
        <dbReference type="SAM" id="Phobius"/>
    </source>
</evidence>
<dbReference type="Proteomes" id="UP000000663">
    <property type="component" value="Chromosome"/>
</dbReference>
<dbReference type="InterPro" id="IPR052561">
    <property type="entry name" value="ComplexI_Subunit1"/>
</dbReference>
<feature type="transmembrane region" description="Helical" evidence="5">
    <location>
        <begin position="141"/>
        <end position="162"/>
    </location>
</feature>
<dbReference type="GO" id="GO:0005886">
    <property type="term" value="C:plasma membrane"/>
    <property type="evidence" value="ECO:0007669"/>
    <property type="project" value="TreeGrafter"/>
</dbReference>
<dbReference type="PANTHER" id="PTHR43359">
    <property type="entry name" value="FORMATE HYDROGENLYASE SUBUNIT 4"/>
    <property type="match status" value="1"/>
</dbReference>
<sequence length="306" mass="34823">MNTFLDSILTNSYVTTYGLPVLLLILSPIIGGLLMGIDRKLTARLQNRRGPPIVQPFYDVFKLFGKEDNVMNKAYLVFGLAYQTTVVLSLALLLFEYDLLVIAFVFGLSFIFLVLAGYSVRSQFSYIGSNRELLQMMTYEPILLLVVFLIRLVTGSFEVEAIYKVEPLLYTLPLALLAIFLILPIKFRKSPYDISSAHQEIAQGPMTEFAGKYLGLIESAHFFEMFFMLWFIGLFFVHDLVIGAITIPGWIMRLGLMFFAYIFSIVVDNATARLRVDQMLKQVYIIGLILIVLNLVYILITGRWIA</sequence>
<dbReference type="PANTHER" id="PTHR43359:SF1">
    <property type="entry name" value="FORMATE HYDROGENLYASE SUBUNIT 4-RELATED"/>
    <property type="match status" value="1"/>
</dbReference>